<sequence length="137" mass="15039">MVRRNEPAHERHYEAEMPHPSADTTFNLAWGLVHSPSTSDIAAGEKLLLDLHRTAPHLRRDVRYYLGLAAFKQAKFSDARTYAEALLRDEPQNTQALALLDAVNQQVQRDGLIGMAIVGGAVAAVGLAVKILASSRR</sequence>
<dbReference type="PIRSF" id="PIRSF008835">
    <property type="entry name" value="TPR_repeat_11_Fis1"/>
    <property type="match status" value="1"/>
</dbReference>
<dbReference type="InterPro" id="IPR028058">
    <property type="entry name" value="Fis1_TPR_N"/>
</dbReference>
<evidence type="ECO:0000256" key="7">
    <source>
        <dbReference type="ARBA" id="ARBA00023128"/>
    </source>
</evidence>
<accession>A0A0L0RUU7</accession>
<evidence type="ECO:0000256" key="3">
    <source>
        <dbReference type="ARBA" id="ARBA00014314"/>
    </source>
</evidence>
<keyword evidence="6 10" id="KW-1133">Transmembrane helix</keyword>
<comment type="function">
    <text evidence="9">Has a role in mitochondrial fission.</text>
</comment>
<dbReference type="InterPro" id="IPR016543">
    <property type="entry name" value="Fis1"/>
</dbReference>
<protein>
    <recommendedName>
        <fullName evidence="3 9">Mitochondrial fission 1 protein</fullName>
    </recommendedName>
</protein>
<dbReference type="Gene3D" id="1.25.40.10">
    <property type="entry name" value="Tetratricopeptide repeat domain"/>
    <property type="match status" value="1"/>
</dbReference>
<dbReference type="OMA" id="DGYIGMG"/>
<dbReference type="Pfam" id="PF14852">
    <property type="entry name" value="Fis1_TPR_N"/>
    <property type="match status" value="1"/>
</dbReference>
<dbReference type="GO" id="GO:0005741">
    <property type="term" value="C:mitochondrial outer membrane"/>
    <property type="evidence" value="ECO:0007669"/>
    <property type="project" value="UniProtKB-SubCell"/>
</dbReference>
<proteinExistence type="inferred from homology"/>
<keyword evidence="5 9" id="KW-1000">Mitochondrion outer membrane</keyword>
<dbReference type="GO" id="GO:0005778">
    <property type="term" value="C:peroxisomal membrane"/>
    <property type="evidence" value="ECO:0007669"/>
    <property type="project" value="TreeGrafter"/>
</dbReference>
<dbReference type="InterPro" id="IPR028061">
    <property type="entry name" value="Fis1_TPR_C"/>
</dbReference>
<dbReference type="Pfam" id="PF14853">
    <property type="entry name" value="Fis1_TPR_C"/>
    <property type="match status" value="1"/>
</dbReference>
<evidence type="ECO:0000256" key="6">
    <source>
        <dbReference type="ARBA" id="ARBA00022989"/>
    </source>
</evidence>
<dbReference type="EMBL" id="GG745328">
    <property type="protein sequence ID" value="KNE54033.1"/>
    <property type="molecule type" value="Genomic_DNA"/>
</dbReference>
<keyword evidence="7 9" id="KW-0496">Mitochondrion</keyword>
<evidence type="ECO:0000256" key="9">
    <source>
        <dbReference type="PIRNR" id="PIRNR008835"/>
    </source>
</evidence>
<dbReference type="CDD" id="cd12212">
    <property type="entry name" value="Fis1"/>
    <property type="match status" value="1"/>
</dbReference>
<reference evidence="11 12" key="1">
    <citation type="submission" date="2009-11" db="EMBL/GenBank/DDBJ databases">
        <title>Annotation of Allomyces macrogynus ATCC 38327.</title>
        <authorList>
            <consortium name="The Broad Institute Genome Sequencing Platform"/>
            <person name="Russ C."/>
            <person name="Cuomo C."/>
            <person name="Burger G."/>
            <person name="Gray M.W."/>
            <person name="Holland P.W.H."/>
            <person name="King N."/>
            <person name="Lang F.B.F."/>
            <person name="Roger A.J."/>
            <person name="Ruiz-Trillo I."/>
            <person name="Young S.K."/>
            <person name="Zeng Q."/>
            <person name="Gargeya S."/>
            <person name="Fitzgerald M."/>
            <person name="Haas B."/>
            <person name="Abouelleil A."/>
            <person name="Alvarado L."/>
            <person name="Arachchi H.M."/>
            <person name="Berlin A."/>
            <person name="Chapman S.B."/>
            <person name="Gearin G."/>
            <person name="Goldberg J."/>
            <person name="Griggs A."/>
            <person name="Gujja S."/>
            <person name="Hansen M."/>
            <person name="Heiman D."/>
            <person name="Howarth C."/>
            <person name="Larimer J."/>
            <person name="Lui A."/>
            <person name="MacDonald P.J.P."/>
            <person name="McCowen C."/>
            <person name="Montmayeur A."/>
            <person name="Murphy C."/>
            <person name="Neiman D."/>
            <person name="Pearson M."/>
            <person name="Priest M."/>
            <person name="Roberts A."/>
            <person name="Saif S."/>
            <person name="Shea T."/>
            <person name="Sisk P."/>
            <person name="Stolte C."/>
            <person name="Sykes S."/>
            <person name="Wortman J."/>
            <person name="Nusbaum C."/>
            <person name="Birren B."/>
        </authorList>
    </citation>
    <scope>NUCLEOTIDE SEQUENCE [LARGE SCALE GENOMIC DNA]</scope>
    <source>
        <strain evidence="11 12">ATCC 38327</strain>
    </source>
</reference>
<dbReference type="GO" id="GO:0000422">
    <property type="term" value="P:autophagy of mitochondrion"/>
    <property type="evidence" value="ECO:0007669"/>
    <property type="project" value="TreeGrafter"/>
</dbReference>
<evidence type="ECO:0000256" key="1">
    <source>
        <dbReference type="ARBA" id="ARBA00004572"/>
    </source>
</evidence>
<evidence type="ECO:0000256" key="5">
    <source>
        <dbReference type="ARBA" id="ARBA00022787"/>
    </source>
</evidence>
<keyword evidence="4 10" id="KW-0812">Transmembrane</keyword>
<dbReference type="AlphaFoldDB" id="A0A0L0RUU7"/>
<dbReference type="PANTHER" id="PTHR13247:SF0">
    <property type="entry name" value="MITOCHONDRIAL FISSION 1 PROTEIN"/>
    <property type="match status" value="1"/>
</dbReference>
<dbReference type="PANTHER" id="PTHR13247">
    <property type="entry name" value="TETRATRICOPEPTIDE REPEAT PROTEIN 11 TPR REPEAT PROTEIN 11"/>
    <property type="match status" value="1"/>
</dbReference>
<keyword evidence="12" id="KW-1185">Reference proteome</keyword>
<dbReference type="eggNOG" id="KOG3364">
    <property type="taxonomic scope" value="Eukaryota"/>
</dbReference>
<keyword evidence="8 9" id="KW-0472">Membrane</keyword>
<evidence type="ECO:0000313" key="11">
    <source>
        <dbReference type="EMBL" id="KNE54033.1"/>
    </source>
</evidence>
<evidence type="ECO:0000256" key="2">
    <source>
        <dbReference type="ARBA" id="ARBA00008937"/>
    </source>
</evidence>
<dbReference type="VEuPathDB" id="FungiDB:AMAG_00036"/>
<dbReference type="GO" id="GO:0000266">
    <property type="term" value="P:mitochondrial fission"/>
    <property type="evidence" value="ECO:0007669"/>
    <property type="project" value="UniProtKB-UniRule"/>
</dbReference>
<name>A0A0L0RUU7_ALLM3</name>
<dbReference type="STRING" id="578462.A0A0L0RUU7"/>
<dbReference type="InterPro" id="IPR033745">
    <property type="entry name" value="Fis1_cytosol"/>
</dbReference>
<comment type="domain">
    <text evidence="9">The C-terminus is required for mitochondrial localization, while the N-terminus is necessary for mitochondrial fission.</text>
</comment>
<dbReference type="GO" id="GO:0016559">
    <property type="term" value="P:peroxisome fission"/>
    <property type="evidence" value="ECO:0007669"/>
    <property type="project" value="TreeGrafter"/>
</dbReference>
<gene>
    <name evidence="11" type="ORF">AMAG_00036</name>
</gene>
<dbReference type="InterPro" id="IPR011990">
    <property type="entry name" value="TPR-like_helical_dom_sf"/>
</dbReference>
<organism evidence="11 12">
    <name type="scientific">Allomyces macrogynus (strain ATCC 38327)</name>
    <name type="common">Allomyces javanicus var. macrogynus</name>
    <dbReference type="NCBI Taxonomy" id="578462"/>
    <lineage>
        <taxon>Eukaryota</taxon>
        <taxon>Fungi</taxon>
        <taxon>Fungi incertae sedis</taxon>
        <taxon>Blastocladiomycota</taxon>
        <taxon>Blastocladiomycetes</taxon>
        <taxon>Blastocladiales</taxon>
        <taxon>Blastocladiaceae</taxon>
        <taxon>Allomyces</taxon>
    </lineage>
</organism>
<dbReference type="Proteomes" id="UP000054350">
    <property type="component" value="Unassembled WGS sequence"/>
</dbReference>
<evidence type="ECO:0000313" key="12">
    <source>
        <dbReference type="Proteomes" id="UP000054350"/>
    </source>
</evidence>
<evidence type="ECO:0000256" key="4">
    <source>
        <dbReference type="ARBA" id="ARBA00022692"/>
    </source>
</evidence>
<evidence type="ECO:0000256" key="10">
    <source>
        <dbReference type="SAM" id="Phobius"/>
    </source>
</evidence>
<feature type="transmembrane region" description="Helical" evidence="10">
    <location>
        <begin position="112"/>
        <end position="133"/>
    </location>
</feature>
<dbReference type="SUPFAM" id="SSF48452">
    <property type="entry name" value="TPR-like"/>
    <property type="match status" value="1"/>
</dbReference>
<evidence type="ECO:0000256" key="8">
    <source>
        <dbReference type="ARBA" id="ARBA00023136"/>
    </source>
</evidence>
<comment type="subcellular location">
    <subcellularLocation>
        <location evidence="1">Mitochondrion outer membrane</location>
        <topology evidence="1">Single-pass membrane protein</topology>
    </subcellularLocation>
</comment>
<dbReference type="OrthoDB" id="421154at2759"/>
<reference evidence="12" key="2">
    <citation type="submission" date="2009-11" db="EMBL/GenBank/DDBJ databases">
        <title>The Genome Sequence of Allomyces macrogynus strain ATCC 38327.</title>
        <authorList>
            <consortium name="The Broad Institute Genome Sequencing Platform"/>
            <person name="Russ C."/>
            <person name="Cuomo C."/>
            <person name="Shea T."/>
            <person name="Young S.K."/>
            <person name="Zeng Q."/>
            <person name="Koehrsen M."/>
            <person name="Haas B."/>
            <person name="Borodovsky M."/>
            <person name="Guigo R."/>
            <person name="Alvarado L."/>
            <person name="Berlin A."/>
            <person name="Borenstein D."/>
            <person name="Chen Z."/>
            <person name="Engels R."/>
            <person name="Freedman E."/>
            <person name="Gellesch M."/>
            <person name="Goldberg J."/>
            <person name="Griggs A."/>
            <person name="Gujja S."/>
            <person name="Heiman D."/>
            <person name="Hepburn T."/>
            <person name="Howarth C."/>
            <person name="Jen D."/>
            <person name="Larson L."/>
            <person name="Lewis B."/>
            <person name="Mehta T."/>
            <person name="Park D."/>
            <person name="Pearson M."/>
            <person name="Roberts A."/>
            <person name="Saif S."/>
            <person name="Shenoy N."/>
            <person name="Sisk P."/>
            <person name="Stolte C."/>
            <person name="Sykes S."/>
            <person name="Walk T."/>
            <person name="White J."/>
            <person name="Yandava C."/>
            <person name="Burger G."/>
            <person name="Gray M.W."/>
            <person name="Holland P.W.H."/>
            <person name="King N."/>
            <person name="Lang F.B.F."/>
            <person name="Roger A.J."/>
            <person name="Ruiz-Trillo I."/>
            <person name="Lander E."/>
            <person name="Nusbaum C."/>
        </authorList>
    </citation>
    <scope>NUCLEOTIDE SEQUENCE [LARGE SCALE GENOMIC DNA]</scope>
    <source>
        <strain evidence="12">ATCC 38327</strain>
    </source>
</reference>
<comment type="similarity">
    <text evidence="2 9">Belongs to the FIS1 family.</text>
</comment>